<name>D2VIF6_NAEGR</name>
<dbReference type="EMBL" id="GG738874">
    <property type="protein sequence ID" value="EFC43351.1"/>
    <property type="molecule type" value="Genomic_DNA"/>
</dbReference>
<evidence type="ECO:0000313" key="3">
    <source>
        <dbReference type="Proteomes" id="UP000006671"/>
    </source>
</evidence>
<dbReference type="VEuPathDB" id="AmoebaDB:NAEGRDRAFT_49807"/>
<proteinExistence type="predicted"/>
<dbReference type="RefSeq" id="XP_002676095.1">
    <property type="nucleotide sequence ID" value="XM_002676049.1"/>
</dbReference>
<feature type="compositionally biased region" description="Basic residues" evidence="1">
    <location>
        <begin position="105"/>
        <end position="114"/>
    </location>
</feature>
<feature type="region of interest" description="Disordered" evidence="1">
    <location>
        <begin position="1"/>
        <end position="20"/>
    </location>
</feature>
<dbReference type="AlphaFoldDB" id="D2VIF6"/>
<gene>
    <name evidence="2" type="ORF">NAEGRDRAFT_49807</name>
</gene>
<protein>
    <submittedName>
        <fullName evidence="2">Predicted protein</fullName>
    </submittedName>
</protein>
<dbReference type="GeneID" id="8853325"/>
<feature type="region of interest" description="Disordered" evidence="1">
    <location>
        <begin position="105"/>
        <end position="135"/>
    </location>
</feature>
<accession>D2VIF6</accession>
<sequence>MECLSDEFATTEARTYSRKAHRKKVRGIFGQTGKENKLDLETQFPARDQKYWKTHTMTDTQIELQIKLSNRTQDLKELEEAKHESKHNAKQKHQNEKFEEWCATKSKKKIRKKQKQLEREGLSTPFDNDSTSSEVEEKVEEWYKDNSRGVTEVKKYYETDSLMCFKYYREFKVK</sequence>
<evidence type="ECO:0000256" key="1">
    <source>
        <dbReference type="SAM" id="MobiDB-lite"/>
    </source>
</evidence>
<keyword evidence="3" id="KW-1185">Reference proteome</keyword>
<feature type="region of interest" description="Disordered" evidence="1">
    <location>
        <begin position="79"/>
        <end position="98"/>
    </location>
</feature>
<dbReference type="InParanoid" id="D2VIF6"/>
<dbReference type="KEGG" id="ngr:NAEGRDRAFT_49807"/>
<reference evidence="2 3" key="1">
    <citation type="journal article" date="2010" name="Cell">
        <title>The genome of Naegleria gruberi illuminates early eukaryotic versatility.</title>
        <authorList>
            <person name="Fritz-Laylin L.K."/>
            <person name="Prochnik S.E."/>
            <person name="Ginger M.L."/>
            <person name="Dacks J.B."/>
            <person name="Carpenter M.L."/>
            <person name="Field M.C."/>
            <person name="Kuo A."/>
            <person name="Paredez A."/>
            <person name="Chapman J."/>
            <person name="Pham J."/>
            <person name="Shu S."/>
            <person name="Neupane R."/>
            <person name="Cipriano M."/>
            <person name="Mancuso J."/>
            <person name="Tu H."/>
            <person name="Salamov A."/>
            <person name="Lindquist E."/>
            <person name="Shapiro H."/>
            <person name="Lucas S."/>
            <person name="Grigoriev I.V."/>
            <person name="Cande W.Z."/>
            <person name="Fulton C."/>
            <person name="Rokhsar D.S."/>
            <person name="Dawson S.C."/>
        </authorList>
    </citation>
    <scope>NUCLEOTIDE SEQUENCE [LARGE SCALE GENOMIC DNA]</scope>
    <source>
        <strain evidence="2 3">NEG-M</strain>
    </source>
</reference>
<dbReference type="Proteomes" id="UP000006671">
    <property type="component" value="Unassembled WGS sequence"/>
</dbReference>
<evidence type="ECO:0000313" key="2">
    <source>
        <dbReference type="EMBL" id="EFC43351.1"/>
    </source>
</evidence>
<organism evidence="3">
    <name type="scientific">Naegleria gruberi</name>
    <name type="common">Amoeba</name>
    <dbReference type="NCBI Taxonomy" id="5762"/>
    <lineage>
        <taxon>Eukaryota</taxon>
        <taxon>Discoba</taxon>
        <taxon>Heterolobosea</taxon>
        <taxon>Tetramitia</taxon>
        <taxon>Eutetramitia</taxon>
        <taxon>Vahlkampfiidae</taxon>
        <taxon>Naegleria</taxon>
    </lineage>
</organism>